<dbReference type="InterPro" id="IPR017695">
    <property type="entry name" value="Se-dep_Mo_hydrolase_YqeB"/>
</dbReference>
<dbReference type="AlphaFoldDB" id="A0A1H3FJE2"/>
<proteinExistence type="predicted"/>
<dbReference type="STRING" id="1528.SAMN04488579_11076"/>
<organism evidence="1 2">
    <name type="scientific">Eubacterium barkeri</name>
    <name type="common">Clostridium barkeri</name>
    <dbReference type="NCBI Taxonomy" id="1528"/>
    <lineage>
        <taxon>Bacteria</taxon>
        <taxon>Bacillati</taxon>
        <taxon>Bacillota</taxon>
        <taxon>Clostridia</taxon>
        <taxon>Eubacteriales</taxon>
        <taxon>Eubacteriaceae</taxon>
        <taxon>Eubacterium</taxon>
    </lineage>
</organism>
<dbReference type="Proteomes" id="UP000199652">
    <property type="component" value="Unassembled WGS sequence"/>
</dbReference>
<reference evidence="2" key="1">
    <citation type="submission" date="2016-10" db="EMBL/GenBank/DDBJ databases">
        <authorList>
            <person name="Varghese N."/>
            <person name="Submissions S."/>
        </authorList>
    </citation>
    <scope>NUCLEOTIDE SEQUENCE [LARGE SCALE GENOMIC DNA]</scope>
    <source>
        <strain evidence="2">VPI 5359</strain>
    </source>
</reference>
<sequence>MRVIIKGAGEMATGVAHRLHQSGFEIIMTDITQPTTIRRRVAFSRAIGEGRAEIEGVVARRTGVDEIGAALENGDIAVVPSRDGGWYGSGQGCILVDAVMAKYNTGTAITDGDLVIALGPGFKVQEDCHAVVEASRGHHLGKVYYQGCALAPPELPERNNGPRELRMLRAPGSGLFYPLREIGQRVEEGEIIAQTGDLPVAARVSGILRGILPKGTPVHHGMKAGEIDPDCQPEDCFTISAEARAVGGAVLEAILHLRNKQGVKDNK</sequence>
<dbReference type="NCBIfam" id="TIGR03309">
    <property type="entry name" value="matur_yqeB"/>
    <property type="match status" value="1"/>
</dbReference>
<evidence type="ECO:0000313" key="1">
    <source>
        <dbReference type="EMBL" id="SDX90498.1"/>
    </source>
</evidence>
<evidence type="ECO:0000313" key="2">
    <source>
        <dbReference type="Proteomes" id="UP000199652"/>
    </source>
</evidence>
<accession>A0A1H3FJE2</accession>
<gene>
    <name evidence="1" type="ORF">SAMN04488579_11076</name>
</gene>
<name>A0A1H3FJE2_EUBBA</name>
<dbReference type="Gene3D" id="3.40.630.10">
    <property type="entry name" value="Zn peptidases"/>
    <property type="match status" value="1"/>
</dbReference>
<dbReference type="OrthoDB" id="9815497at2"/>
<protein>
    <submittedName>
        <fullName evidence="1">Xanthine dehydrogenase accessory factor</fullName>
    </submittedName>
</protein>
<dbReference type="EMBL" id="FNOU01000010">
    <property type="protein sequence ID" value="SDX90498.1"/>
    <property type="molecule type" value="Genomic_DNA"/>
</dbReference>
<dbReference type="RefSeq" id="WP_090245153.1">
    <property type="nucleotide sequence ID" value="NZ_FNOU01000010.1"/>
</dbReference>
<keyword evidence="2" id="KW-1185">Reference proteome</keyword>